<dbReference type="EMBL" id="CADCUC010000264">
    <property type="protein sequence ID" value="CAA9328532.1"/>
    <property type="molecule type" value="Genomic_DNA"/>
</dbReference>
<feature type="non-terminal residue" evidence="2">
    <location>
        <position position="1"/>
    </location>
</feature>
<reference evidence="2" key="1">
    <citation type="submission" date="2020-02" db="EMBL/GenBank/DDBJ databases">
        <authorList>
            <person name="Meier V. D."/>
        </authorList>
    </citation>
    <scope>NUCLEOTIDE SEQUENCE</scope>
    <source>
        <strain evidence="2">AVDCRST_MAG90</strain>
    </source>
</reference>
<protein>
    <submittedName>
        <fullName evidence="2">Uncharacterized protein</fullName>
    </submittedName>
</protein>
<gene>
    <name evidence="2" type="ORF">AVDCRST_MAG90-1348</name>
</gene>
<organism evidence="2">
    <name type="scientific">uncultured Microvirga sp</name>
    <dbReference type="NCBI Taxonomy" id="412392"/>
    <lineage>
        <taxon>Bacteria</taxon>
        <taxon>Pseudomonadati</taxon>
        <taxon>Pseudomonadota</taxon>
        <taxon>Alphaproteobacteria</taxon>
        <taxon>Hyphomicrobiales</taxon>
        <taxon>Methylobacteriaceae</taxon>
        <taxon>Microvirga</taxon>
        <taxon>environmental samples</taxon>
    </lineage>
</organism>
<evidence type="ECO:0000313" key="2">
    <source>
        <dbReference type="EMBL" id="CAA9328532.1"/>
    </source>
</evidence>
<evidence type="ECO:0000256" key="1">
    <source>
        <dbReference type="SAM" id="MobiDB-lite"/>
    </source>
</evidence>
<name>A0A6J4LD11_9HYPH</name>
<feature type="region of interest" description="Disordered" evidence="1">
    <location>
        <begin position="1"/>
        <end position="33"/>
    </location>
</feature>
<proteinExistence type="predicted"/>
<accession>A0A6J4LD11</accession>
<feature type="compositionally biased region" description="Low complexity" evidence="1">
    <location>
        <begin position="24"/>
        <end position="33"/>
    </location>
</feature>
<sequence length="58" mass="6247">CRRPSTRSGPRPLRWCSARPSFQPGSGLRLPPGPALRGPLQFLPWPPVQGKPAAVSFG</sequence>
<feature type="non-terminal residue" evidence="2">
    <location>
        <position position="58"/>
    </location>
</feature>
<dbReference type="AlphaFoldDB" id="A0A6J4LD11"/>